<evidence type="ECO:0000256" key="1">
    <source>
        <dbReference type="SAM" id="MobiDB-lite"/>
    </source>
</evidence>
<protein>
    <submittedName>
        <fullName evidence="2">Peroxidase</fullName>
    </submittedName>
    <submittedName>
        <fullName evidence="3">Uncharacterized protein conserved in bacteria</fullName>
    </submittedName>
</protein>
<dbReference type="Gene3D" id="1.20.1290.10">
    <property type="entry name" value="AhpD-like"/>
    <property type="match status" value="2"/>
</dbReference>
<dbReference type="AlphaFoldDB" id="A0A448ST56"/>
<keyword evidence="2" id="KW-0575">Peroxidase</keyword>
<feature type="compositionally biased region" description="Basic and acidic residues" evidence="1">
    <location>
        <begin position="1"/>
        <end position="11"/>
    </location>
</feature>
<sequence>MTSPRLREQPRQPHNSQWYHETQRSVRGDLPLEPQAALIRDRFLLGLGEFTDPALNQALIARAPVFAASLACCHVLFPEQVALSRNVTLSPYDRLCTALTVAQVTGVQSLCSHYAARLAPLDSPDASRESNIRLAQITQYARQLATQPTLICRKALQQLSDVGLSVADIVSFVQIIGFVSYQARVVAGIAALAGRPAAVAPGFTTQQDAEPLRLDQRPPIWQARLAPLQPAEAAAEQLDVLDQSHPDARTQDYYLLLAHDAAALRERNGVFNGIHGGNNDEESGRLMALAALCVSRINGSRYCAAGVAADLHHPPLVHALCDSIDAGYQRATPRQQAVIQVSSALTRSPEKFTPHSVQPLFQQDVTQAQALDLILTSALYAWENRLRYSLGDTLTAGAQQEDA</sequence>
<dbReference type="SUPFAM" id="SSF69118">
    <property type="entry name" value="AhpD-like"/>
    <property type="match status" value="2"/>
</dbReference>
<name>A0A448ST56_SERRU</name>
<dbReference type="Proteomes" id="UP000281904">
    <property type="component" value="Chromosome"/>
</dbReference>
<evidence type="ECO:0000313" key="2">
    <source>
        <dbReference type="EMBL" id="MBH1932052.1"/>
    </source>
</evidence>
<accession>A0A448ST56</accession>
<reference evidence="2 5" key="2">
    <citation type="submission" date="2020-11" db="EMBL/GenBank/DDBJ databases">
        <title>Enhanced detection system for hospital associated transmission using whole genome sequencing surveillance.</title>
        <authorList>
            <person name="Harrison L.H."/>
            <person name="Van Tyne D."/>
            <person name="Marsh J.W."/>
            <person name="Griffith M.P."/>
            <person name="Snyder D.J."/>
            <person name="Cooper V.S."/>
            <person name="Mustapha M."/>
        </authorList>
    </citation>
    <scope>NUCLEOTIDE SEQUENCE [LARGE SCALE GENOMIC DNA]</scope>
    <source>
        <strain evidence="2 5">SER00230</strain>
    </source>
</reference>
<reference evidence="3 4" key="1">
    <citation type="submission" date="2018-12" db="EMBL/GenBank/DDBJ databases">
        <authorList>
            <consortium name="Pathogen Informatics"/>
        </authorList>
    </citation>
    <scope>NUCLEOTIDE SEQUENCE [LARGE SCALE GENOMIC DNA]</scope>
    <source>
        <strain evidence="3 4">NCTC10036</strain>
    </source>
</reference>
<dbReference type="InterPro" id="IPR029032">
    <property type="entry name" value="AhpD-like"/>
</dbReference>
<dbReference type="PANTHER" id="PTHR35446:SF2">
    <property type="entry name" value="CARBOXYMUCONOLACTONE DECARBOXYLASE-LIKE DOMAIN-CONTAINING PROTEIN"/>
    <property type="match status" value="1"/>
</dbReference>
<dbReference type="EMBL" id="LR134493">
    <property type="protein sequence ID" value="VEI70831.1"/>
    <property type="molecule type" value="Genomic_DNA"/>
</dbReference>
<feature type="region of interest" description="Disordered" evidence="1">
    <location>
        <begin position="1"/>
        <end position="22"/>
    </location>
</feature>
<keyword evidence="2" id="KW-0560">Oxidoreductase</keyword>
<dbReference type="GO" id="GO:0004601">
    <property type="term" value="F:peroxidase activity"/>
    <property type="evidence" value="ECO:0007669"/>
    <property type="project" value="UniProtKB-KW"/>
</dbReference>
<organism evidence="3 4">
    <name type="scientific">Serratia rubidaea</name>
    <name type="common">Serratia marinorubra</name>
    <dbReference type="NCBI Taxonomy" id="61652"/>
    <lineage>
        <taxon>Bacteria</taxon>
        <taxon>Pseudomonadati</taxon>
        <taxon>Pseudomonadota</taxon>
        <taxon>Gammaproteobacteria</taxon>
        <taxon>Enterobacterales</taxon>
        <taxon>Yersiniaceae</taxon>
        <taxon>Serratia</taxon>
    </lineage>
</organism>
<evidence type="ECO:0000313" key="3">
    <source>
        <dbReference type="EMBL" id="VEI70831.1"/>
    </source>
</evidence>
<dbReference type="EMBL" id="JADULK010000013">
    <property type="protein sequence ID" value="MBH1932052.1"/>
    <property type="molecule type" value="Genomic_DNA"/>
</dbReference>
<gene>
    <name evidence="2" type="ORF">I5U13_20555</name>
    <name evidence="3" type="ORF">NCTC10036_04135</name>
</gene>
<proteinExistence type="predicted"/>
<keyword evidence="5" id="KW-1185">Reference proteome</keyword>
<evidence type="ECO:0000313" key="5">
    <source>
        <dbReference type="Proteomes" id="UP000624159"/>
    </source>
</evidence>
<dbReference type="RefSeq" id="WP_126532803.1">
    <property type="nucleotide sequence ID" value="NZ_JADULK010000013.1"/>
</dbReference>
<dbReference type="PANTHER" id="PTHR35446">
    <property type="entry name" value="SI:CH211-175M2.5"/>
    <property type="match status" value="1"/>
</dbReference>
<dbReference type="Proteomes" id="UP000624159">
    <property type="component" value="Unassembled WGS sequence"/>
</dbReference>
<evidence type="ECO:0000313" key="4">
    <source>
        <dbReference type="Proteomes" id="UP000281904"/>
    </source>
</evidence>